<organism evidence="2 3">
    <name type="scientific">Trifolium medium</name>
    <dbReference type="NCBI Taxonomy" id="97028"/>
    <lineage>
        <taxon>Eukaryota</taxon>
        <taxon>Viridiplantae</taxon>
        <taxon>Streptophyta</taxon>
        <taxon>Embryophyta</taxon>
        <taxon>Tracheophyta</taxon>
        <taxon>Spermatophyta</taxon>
        <taxon>Magnoliopsida</taxon>
        <taxon>eudicotyledons</taxon>
        <taxon>Gunneridae</taxon>
        <taxon>Pentapetalae</taxon>
        <taxon>rosids</taxon>
        <taxon>fabids</taxon>
        <taxon>Fabales</taxon>
        <taxon>Fabaceae</taxon>
        <taxon>Papilionoideae</taxon>
        <taxon>50 kb inversion clade</taxon>
        <taxon>NPAAA clade</taxon>
        <taxon>Hologalegina</taxon>
        <taxon>IRL clade</taxon>
        <taxon>Trifolieae</taxon>
        <taxon>Trifolium</taxon>
    </lineage>
</organism>
<feature type="compositionally biased region" description="Low complexity" evidence="1">
    <location>
        <begin position="1"/>
        <end position="15"/>
    </location>
</feature>
<accession>A0A392V7Z8</accession>
<comment type="caution">
    <text evidence="2">The sequence shown here is derived from an EMBL/GenBank/DDBJ whole genome shotgun (WGS) entry which is preliminary data.</text>
</comment>
<feature type="non-terminal residue" evidence="2">
    <location>
        <position position="1"/>
    </location>
</feature>
<feature type="region of interest" description="Disordered" evidence="1">
    <location>
        <begin position="1"/>
        <end position="51"/>
    </location>
</feature>
<dbReference type="Proteomes" id="UP000265520">
    <property type="component" value="Unassembled WGS sequence"/>
</dbReference>
<protein>
    <submittedName>
        <fullName evidence="2">Uncharacterized protein</fullName>
    </submittedName>
</protein>
<name>A0A392V7Z8_9FABA</name>
<evidence type="ECO:0000313" key="2">
    <source>
        <dbReference type="EMBL" id="MCI84337.1"/>
    </source>
</evidence>
<keyword evidence="3" id="KW-1185">Reference proteome</keyword>
<evidence type="ECO:0000256" key="1">
    <source>
        <dbReference type="SAM" id="MobiDB-lite"/>
    </source>
</evidence>
<reference evidence="2 3" key="1">
    <citation type="journal article" date="2018" name="Front. Plant Sci.">
        <title>Red Clover (Trifolium pratense) and Zigzag Clover (T. medium) - A Picture of Genomic Similarities and Differences.</title>
        <authorList>
            <person name="Dluhosova J."/>
            <person name="Istvanek J."/>
            <person name="Nedelnik J."/>
            <person name="Repkova J."/>
        </authorList>
    </citation>
    <scope>NUCLEOTIDE SEQUENCE [LARGE SCALE GENOMIC DNA]</scope>
    <source>
        <strain evidence="3">cv. 10/8</strain>
        <tissue evidence="2">Leaf</tissue>
    </source>
</reference>
<dbReference type="AlphaFoldDB" id="A0A392V7Z8"/>
<proteinExistence type="predicted"/>
<dbReference type="EMBL" id="LXQA011088556">
    <property type="protein sequence ID" value="MCI84337.1"/>
    <property type="molecule type" value="Genomic_DNA"/>
</dbReference>
<evidence type="ECO:0000313" key="3">
    <source>
        <dbReference type="Proteomes" id="UP000265520"/>
    </source>
</evidence>
<sequence length="51" mass="4758">VAAAAGDVATTASNASPVSSTTGAGRKATQRDDAGFAAAEGWATTTGSTTA</sequence>